<feature type="signal peptide" evidence="1">
    <location>
        <begin position="1"/>
        <end position="19"/>
    </location>
</feature>
<evidence type="ECO:0000256" key="1">
    <source>
        <dbReference type="SAM" id="SignalP"/>
    </source>
</evidence>
<dbReference type="PROSITE" id="PS51257">
    <property type="entry name" value="PROKAR_LIPOPROTEIN"/>
    <property type="match status" value="1"/>
</dbReference>
<reference evidence="3" key="2">
    <citation type="submission" date="2007-04" db="EMBL/GenBank/DDBJ databases">
        <title>Draft genome sequence of Bacteroides ovatus (ATCC 8483).</title>
        <authorList>
            <person name="Sudarsanam P."/>
            <person name="Ley R."/>
            <person name="Guruge J."/>
            <person name="Turnbaugh P.J."/>
            <person name="Mahowald M."/>
            <person name="Liep D."/>
            <person name="Gordon J."/>
        </authorList>
    </citation>
    <scope>NUCLEOTIDE SEQUENCE [LARGE SCALE GENOMIC DNA]</scope>
    <source>
        <strain evidence="3">ATCC 8483 / DSM 1896 / JCM 5824 / BCRC 10623 / CCUG 4943 / NCTC 11153</strain>
    </source>
</reference>
<proteinExistence type="predicted"/>
<dbReference type="Pfam" id="PF16272">
    <property type="entry name" value="DUF4925"/>
    <property type="match status" value="1"/>
</dbReference>
<evidence type="ECO:0000313" key="3">
    <source>
        <dbReference type="Proteomes" id="UP000005475"/>
    </source>
</evidence>
<dbReference type="AlphaFoldDB" id="A0AAN3A5C3"/>
<gene>
    <name evidence="2" type="ORF">BACOVA_04532</name>
</gene>
<keyword evidence="1" id="KW-0732">Signal</keyword>
<dbReference type="InterPro" id="IPR032573">
    <property type="entry name" value="DUF4925"/>
</dbReference>
<feature type="chain" id="PRO_5042897825" description="DUF4925 domain-containing protein" evidence="1">
    <location>
        <begin position="20"/>
        <end position="454"/>
    </location>
</feature>
<organism evidence="2 3">
    <name type="scientific">Bacteroides ovatus (strain ATCC 8483 / DSM 1896 / JCM 5824 / BCRC 10623 / CCUG 4943 / NCTC 11153)</name>
    <dbReference type="NCBI Taxonomy" id="411476"/>
    <lineage>
        <taxon>Bacteria</taxon>
        <taxon>Pseudomonadati</taxon>
        <taxon>Bacteroidota</taxon>
        <taxon>Bacteroidia</taxon>
        <taxon>Bacteroidales</taxon>
        <taxon>Bacteroidaceae</taxon>
        <taxon>Bacteroides</taxon>
    </lineage>
</organism>
<reference evidence="2 3" key="1">
    <citation type="submission" date="2007-03" db="EMBL/GenBank/DDBJ databases">
        <authorList>
            <person name="Fulton L."/>
            <person name="Clifton S."/>
            <person name="Fulton B."/>
            <person name="Xu J."/>
            <person name="Minx P."/>
            <person name="Pepin K.H."/>
            <person name="Johnson M."/>
            <person name="Thiruvilangam P."/>
            <person name="Bhonagiri V."/>
            <person name="Nash W.E."/>
            <person name="Mardis E.R."/>
            <person name="Wilson R.K."/>
        </authorList>
    </citation>
    <scope>NUCLEOTIDE SEQUENCE [LARGE SCALE GENOMIC DNA]</scope>
    <source>
        <strain evidence="3">ATCC 8483 / DSM 1896 / JCM 5824 / BCRC 10623 / CCUG 4943 / NCTC 11153</strain>
    </source>
</reference>
<evidence type="ECO:0000313" key="2">
    <source>
        <dbReference type="EMBL" id="EDO10151.1"/>
    </source>
</evidence>
<name>A0AAN3A5C3_BACO1</name>
<protein>
    <recommendedName>
        <fullName evidence="4">DUF4925 domain-containing protein</fullName>
    </recommendedName>
</protein>
<accession>A0AAN3A5C3</accession>
<sequence>MIMKKISLIISLIFTSVTGILTSCSEDYPGPDPVDVTANYSNKFSNPNPTLTLAYNGENMTGKSVDFSTVKGETANLTFYDILPGEKALKLTHIPLTGDAEGYSFQGKGIGTTTQSTFNYEGRVVKGRLILNLADVTMANANLWAKNYRFADVEHGTGKVIADEGNGYQWEEKDDKMTSCAIYFRFPETEEATETSYNGQNMGSVLQGLLGYLLPCILKDITLEPDGNIIANYSGDAFNEENKDLFIGNVLTAFLNMDIEDQDMITDAIKDYQYTTSPKGLAYWFQRDGKIVIKLDLPAIISQVASGSGKVIDKNIISSISDAIFSMDALQLKSLLKTVNGQLQNEILGFIVSMNDQSFATFFDWLSNGIPMHIKIQNGHSYIYLDKEGIAPILKLLGDFHPIVLKMLPSLLPPEMAGLAGFLEPLIDMLFITWPECALLVQSFDLGLDLVPQN</sequence>
<comment type="caution">
    <text evidence="2">The sequence shown here is derived from an EMBL/GenBank/DDBJ whole genome shotgun (WGS) entry which is preliminary data.</text>
</comment>
<dbReference type="EMBL" id="AAXF02000053">
    <property type="protein sequence ID" value="EDO10151.1"/>
    <property type="molecule type" value="Genomic_DNA"/>
</dbReference>
<dbReference type="Proteomes" id="UP000005475">
    <property type="component" value="Unassembled WGS sequence"/>
</dbReference>
<evidence type="ECO:0008006" key="4">
    <source>
        <dbReference type="Google" id="ProtNLM"/>
    </source>
</evidence>